<dbReference type="InterPro" id="IPR043129">
    <property type="entry name" value="ATPase_NBD"/>
</dbReference>
<dbReference type="HAMAP" id="MF_00020">
    <property type="entry name" value="Acetate_kinase"/>
    <property type="match status" value="1"/>
</dbReference>
<keyword evidence="8 9" id="KW-0460">Magnesium</keyword>
<dbReference type="Proteomes" id="UP001500359">
    <property type="component" value="Unassembled WGS sequence"/>
</dbReference>
<dbReference type="EC" id="2.7.2.1" evidence="9"/>
<dbReference type="PROSITE" id="PS01076">
    <property type="entry name" value="ACETATE_KINASE_2"/>
    <property type="match status" value="1"/>
</dbReference>
<keyword evidence="4 9" id="KW-0479">Metal-binding</keyword>
<comment type="function">
    <text evidence="9">Catalyzes the formation of acetyl phosphate from acetate and ATP. Can also catalyze the reverse reaction.</text>
</comment>
<organism evidence="11 12">
    <name type="scientific">Aliiglaciecola litoralis</name>
    <dbReference type="NCBI Taxonomy" id="582857"/>
    <lineage>
        <taxon>Bacteria</taxon>
        <taxon>Pseudomonadati</taxon>
        <taxon>Pseudomonadota</taxon>
        <taxon>Gammaproteobacteria</taxon>
        <taxon>Alteromonadales</taxon>
        <taxon>Alteromonadaceae</taxon>
        <taxon>Aliiglaciecola</taxon>
    </lineage>
</organism>
<comment type="similarity">
    <text evidence="1 9 10">Belongs to the acetokinase family.</text>
</comment>
<evidence type="ECO:0000256" key="10">
    <source>
        <dbReference type="RuleBase" id="RU003835"/>
    </source>
</evidence>
<comment type="catalytic activity">
    <reaction evidence="9">
        <text>acetate + ATP = acetyl phosphate + ADP</text>
        <dbReference type="Rhea" id="RHEA:11352"/>
        <dbReference type="ChEBI" id="CHEBI:22191"/>
        <dbReference type="ChEBI" id="CHEBI:30089"/>
        <dbReference type="ChEBI" id="CHEBI:30616"/>
        <dbReference type="ChEBI" id="CHEBI:456216"/>
        <dbReference type="EC" id="2.7.2.1"/>
    </reaction>
</comment>
<evidence type="ECO:0000256" key="6">
    <source>
        <dbReference type="ARBA" id="ARBA00022777"/>
    </source>
</evidence>
<feature type="binding site" evidence="9">
    <location>
        <position position="332"/>
    </location>
    <ligand>
        <name>Mg(2+)</name>
        <dbReference type="ChEBI" id="CHEBI:18420"/>
    </ligand>
</feature>
<dbReference type="SUPFAM" id="SSF53067">
    <property type="entry name" value="Actin-like ATPase domain"/>
    <property type="match status" value="2"/>
</dbReference>
<comment type="subcellular location">
    <subcellularLocation>
        <location evidence="9">Cytoplasm</location>
    </subcellularLocation>
</comment>
<feature type="site" description="Transition state stabilizer" evidence="9">
    <location>
        <position position="194"/>
    </location>
</feature>
<dbReference type="PRINTS" id="PR00471">
    <property type="entry name" value="ACETATEKNASE"/>
</dbReference>
<gene>
    <name evidence="9" type="primary">ackA</name>
    <name evidence="11" type="ORF">GCM10009114_32370</name>
</gene>
<evidence type="ECO:0000256" key="8">
    <source>
        <dbReference type="ARBA" id="ARBA00022842"/>
    </source>
</evidence>
<accession>A0ABP3X0Q3</accession>
<keyword evidence="2 9" id="KW-0963">Cytoplasm</keyword>
<sequence length="340" mass="36584">MQNIPQQAVDAFAQLTFSTLTEAHHALSQWLCRFLSSLSIATVCYRIVHGGNQFNQPVRLDSDVIQAIKSLIPLAPLHQPIGLDAIEVFMASFPDATHKACFDTAFHRSMPRVAQTFAIPKHMTAAGIKPYGFHGLSYHYIATVLPDSNDGHLPARVIIAHLGAGASMCALKDGKSIASTMTFTPLDGLPMATRCGAIDAGAVLYMASELKLTFAEISELLNQQSGLLGLSANSGDFRTLLSSNDKDALFAIEYFVYRACREMTSLMGALQGVDAIVFTGGVGANSSHIRQQICQQLSWLGIAIQADFNRANNVLISGENSAIKVFAINSDEEVMMASSA</sequence>
<keyword evidence="3 9" id="KW-0808">Transferase</keyword>
<proteinExistence type="inferred from homology"/>
<evidence type="ECO:0000256" key="7">
    <source>
        <dbReference type="ARBA" id="ARBA00022840"/>
    </source>
</evidence>
<dbReference type="InterPro" id="IPR004372">
    <property type="entry name" value="Ac/propionate_kinase"/>
</dbReference>
<feature type="binding site" evidence="9">
    <location>
        <position position="46"/>
    </location>
    <ligand>
        <name>substrate</name>
    </ligand>
</feature>
<evidence type="ECO:0000313" key="12">
    <source>
        <dbReference type="Proteomes" id="UP001500359"/>
    </source>
</evidence>
<comment type="caution">
    <text evidence="9">Lacks conserved residue(s) required for the propagation of feature annotation.</text>
</comment>
<comment type="caution">
    <text evidence="11">The sequence shown here is derived from an EMBL/GenBank/DDBJ whole genome shotgun (WGS) entry which is preliminary data.</text>
</comment>
<dbReference type="NCBIfam" id="TIGR00016">
    <property type="entry name" value="ackA"/>
    <property type="match status" value="1"/>
</dbReference>
<dbReference type="Gene3D" id="3.30.420.40">
    <property type="match status" value="2"/>
</dbReference>
<dbReference type="InterPro" id="IPR000890">
    <property type="entry name" value="Aliphatic_acid_kin_short-chain"/>
</dbReference>
<evidence type="ECO:0000256" key="2">
    <source>
        <dbReference type="ARBA" id="ARBA00022490"/>
    </source>
</evidence>
<dbReference type="PANTHER" id="PTHR21060">
    <property type="entry name" value="ACETATE KINASE"/>
    <property type="match status" value="1"/>
</dbReference>
<name>A0ABP3X0Q3_9ALTE</name>
<keyword evidence="5 9" id="KW-0547">Nucleotide-binding</keyword>
<dbReference type="EMBL" id="BAAAFD010000011">
    <property type="protein sequence ID" value="GAA0859324.1"/>
    <property type="molecule type" value="Genomic_DNA"/>
</dbReference>
<evidence type="ECO:0000256" key="1">
    <source>
        <dbReference type="ARBA" id="ARBA00008748"/>
    </source>
</evidence>
<feature type="active site" description="Proton donor/acceptor" evidence="9">
    <location>
        <position position="103"/>
    </location>
</feature>
<protein>
    <recommendedName>
        <fullName evidence="9">Acetate kinase</fullName>
        <ecNumber evidence="9">2.7.2.1</ecNumber>
    </recommendedName>
    <alternativeName>
        <fullName evidence="9">Acetokinase</fullName>
    </alternativeName>
</protein>
<evidence type="ECO:0000256" key="9">
    <source>
        <dbReference type="HAMAP-Rule" id="MF_00020"/>
    </source>
</evidence>
<keyword evidence="6 9" id="KW-0418">Kinase</keyword>
<feature type="site" description="Transition state stabilizer" evidence="9">
    <location>
        <position position="134"/>
    </location>
</feature>
<comment type="subunit">
    <text evidence="9">Homodimer.</text>
</comment>
<keyword evidence="12" id="KW-1185">Reference proteome</keyword>
<dbReference type="Pfam" id="PF00871">
    <property type="entry name" value="Acetate_kinase"/>
    <property type="match status" value="1"/>
</dbReference>
<evidence type="ECO:0000256" key="3">
    <source>
        <dbReference type="ARBA" id="ARBA00022679"/>
    </source>
</evidence>
<evidence type="ECO:0000256" key="5">
    <source>
        <dbReference type="ARBA" id="ARBA00022741"/>
    </source>
</evidence>
<dbReference type="PANTHER" id="PTHR21060:SF21">
    <property type="entry name" value="ACETATE KINASE"/>
    <property type="match status" value="1"/>
</dbReference>
<feature type="binding site" evidence="9">
    <location>
        <begin position="161"/>
        <end position="165"/>
    </location>
    <ligand>
        <name>ATP</name>
        <dbReference type="ChEBI" id="CHEBI:30616"/>
    </ligand>
</feature>
<evidence type="ECO:0000313" key="11">
    <source>
        <dbReference type="EMBL" id="GAA0859324.1"/>
    </source>
</evidence>
<dbReference type="GO" id="GO:0016301">
    <property type="term" value="F:kinase activity"/>
    <property type="evidence" value="ECO:0007669"/>
    <property type="project" value="UniProtKB-KW"/>
</dbReference>
<reference evidence="12" key="1">
    <citation type="journal article" date="2019" name="Int. J. Syst. Evol. Microbiol.">
        <title>The Global Catalogue of Microorganisms (GCM) 10K type strain sequencing project: providing services to taxonomists for standard genome sequencing and annotation.</title>
        <authorList>
            <consortium name="The Broad Institute Genomics Platform"/>
            <consortium name="The Broad Institute Genome Sequencing Center for Infectious Disease"/>
            <person name="Wu L."/>
            <person name="Ma J."/>
        </authorList>
    </citation>
    <scope>NUCLEOTIDE SEQUENCE [LARGE SCALE GENOMIC DNA]</scope>
    <source>
        <strain evidence="12">JCM 15896</strain>
    </source>
</reference>
<dbReference type="InterPro" id="IPR023865">
    <property type="entry name" value="Aliphatic_acid_kinase_CS"/>
</dbReference>
<evidence type="ECO:0000256" key="4">
    <source>
        <dbReference type="ARBA" id="ARBA00022723"/>
    </source>
</evidence>
<keyword evidence="7 9" id="KW-0067">ATP-binding</keyword>
<comment type="pathway">
    <text evidence="9">Metabolic intermediate biosynthesis; acetyl-CoA biosynthesis; acetyl-CoA from acetate: step 1/2.</text>
</comment>
<feature type="binding site" evidence="9">
    <location>
        <begin position="236"/>
        <end position="238"/>
    </location>
    <ligand>
        <name>ATP</name>
        <dbReference type="ChEBI" id="CHEBI:30616"/>
    </ligand>
</feature>
<comment type="cofactor">
    <cofactor evidence="9">
        <name>Mg(2+)</name>
        <dbReference type="ChEBI" id="CHEBI:18420"/>
    </cofactor>
    <cofactor evidence="9">
        <name>Mn(2+)</name>
        <dbReference type="ChEBI" id="CHEBI:29035"/>
    </cofactor>
    <text evidence="9">Mg(2+). Can also accept Mn(2+).</text>
</comment>